<organism evidence="1 2">
    <name type="scientific">Flavobacterium cyanobacteriorum</name>
    <dbReference type="NCBI Taxonomy" id="2022802"/>
    <lineage>
        <taxon>Bacteria</taxon>
        <taxon>Pseudomonadati</taxon>
        <taxon>Bacteroidota</taxon>
        <taxon>Flavobacteriia</taxon>
        <taxon>Flavobacteriales</taxon>
        <taxon>Flavobacteriaceae</taxon>
        <taxon>Flavobacterium</taxon>
    </lineage>
</organism>
<protein>
    <recommendedName>
        <fullName evidence="3">Plasmid stabilization protein</fullName>
    </recommendedName>
</protein>
<dbReference type="OrthoDB" id="1098070at2"/>
<keyword evidence="2" id="KW-1185">Reference proteome</keyword>
<reference evidence="1 2" key="1">
    <citation type="submission" date="2017-07" db="EMBL/GenBank/DDBJ databases">
        <title>Flavobacterium cyanobacteriorum sp. nov., isolated from cyanobacterial aggregates in a eutrophic lake.</title>
        <authorList>
            <person name="Cai H."/>
        </authorList>
    </citation>
    <scope>NUCLEOTIDE SEQUENCE [LARGE SCALE GENOMIC DNA]</scope>
    <source>
        <strain evidence="1 2">TH021</strain>
    </source>
</reference>
<dbReference type="RefSeq" id="WP_094412631.1">
    <property type="nucleotide sequence ID" value="NZ_NOXV01000180.1"/>
</dbReference>
<evidence type="ECO:0000313" key="1">
    <source>
        <dbReference type="EMBL" id="OYQ43403.1"/>
    </source>
</evidence>
<evidence type="ECO:0008006" key="3">
    <source>
        <dbReference type="Google" id="ProtNLM"/>
    </source>
</evidence>
<gene>
    <name evidence="1" type="ORF">CHU92_03440</name>
</gene>
<dbReference type="Proteomes" id="UP000216605">
    <property type="component" value="Unassembled WGS sequence"/>
</dbReference>
<dbReference type="EMBL" id="NOXV01000180">
    <property type="protein sequence ID" value="OYQ43403.1"/>
    <property type="molecule type" value="Genomic_DNA"/>
</dbReference>
<proteinExistence type="predicted"/>
<evidence type="ECO:0000313" key="2">
    <source>
        <dbReference type="Proteomes" id="UP000216605"/>
    </source>
</evidence>
<sequence>MLFDIYWTTLGETTFADEVDFIYRKWNQKEVERFIKVVSTVIEKLKQNPFIGKFYSDKDIYSLVISRQSTLFYKVYPDILRIDILLLFNNTQNPEKLLKYL</sequence>
<accession>A0A255ZPG8</accession>
<name>A0A255ZPG8_9FLAO</name>
<dbReference type="AlphaFoldDB" id="A0A255ZPG8"/>
<dbReference type="InterPro" id="IPR035093">
    <property type="entry name" value="RelE/ParE_toxin_dom_sf"/>
</dbReference>
<dbReference type="Gene3D" id="3.30.2310.20">
    <property type="entry name" value="RelE-like"/>
    <property type="match status" value="1"/>
</dbReference>
<comment type="caution">
    <text evidence="1">The sequence shown here is derived from an EMBL/GenBank/DDBJ whole genome shotgun (WGS) entry which is preliminary data.</text>
</comment>